<dbReference type="EMBL" id="CP020563">
    <property type="protein sequence ID" value="ARF74375.1"/>
    <property type="molecule type" value="Genomic_DNA"/>
</dbReference>
<feature type="compositionally biased region" description="Basic and acidic residues" evidence="1">
    <location>
        <begin position="103"/>
        <end position="116"/>
    </location>
</feature>
<dbReference type="PROSITE" id="PS51257">
    <property type="entry name" value="PROKAR_LIPOPROTEIN"/>
    <property type="match status" value="1"/>
</dbReference>
<proteinExistence type="predicted"/>
<dbReference type="Proteomes" id="UP000192251">
    <property type="component" value="Chromosome"/>
</dbReference>
<dbReference type="AlphaFoldDB" id="A0ABC8BX98"/>
<name>A0ABC8BX98_9ACTN</name>
<keyword evidence="4" id="KW-1185">Reference proteome</keyword>
<evidence type="ECO:0000313" key="3">
    <source>
        <dbReference type="EMBL" id="ARF74375.1"/>
    </source>
</evidence>
<dbReference type="RefSeq" id="WP_084748297.1">
    <property type="nucleotide sequence ID" value="NZ_CP020563.1"/>
</dbReference>
<sequence length="150" mass="15514">MRKVFLPLVAVAALTGCTFGQSSVCTLADMDSGVSVVWRPADFESSGGATIRVCVDGSCEERASGNPSDPMGMVSVRLPQDIGAKKVPVELTVTPVKGGSPVKDTEQAQLTEEHPNGKGCDPVAYVAGFRADPVKGLVSSEGFSLQGEKG</sequence>
<evidence type="ECO:0008006" key="5">
    <source>
        <dbReference type="Google" id="ProtNLM"/>
    </source>
</evidence>
<evidence type="ECO:0000256" key="2">
    <source>
        <dbReference type="SAM" id="SignalP"/>
    </source>
</evidence>
<feature type="region of interest" description="Disordered" evidence="1">
    <location>
        <begin position="95"/>
        <end position="117"/>
    </location>
</feature>
<gene>
    <name evidence="3" type="ORF">B7C62_20660</name>
</gene>
<evidence type="ECO:0000256" key="1">
    <source>
        <dbReference type="SAM" id="MobiDB-lite"/>
    </source>
</evidence>
<organism evidence="3 4">
    <name type="scientific">Kitasatospora albolonga</name>
    <dbReference type="NCBI Taxonomy" id="68173"/>
    <lineage>
        <taxon>Bacteria</taxon>
        <taxon>Bacillati</taxon>
        <taxon>Actinomycetota</taxon>
        <taxon>Actinomycetes</taxon>
        <taxon>Kitasatosporales</taxon>
        <taxon>Streptomycetaceae</taxon>
        <taxon>Kitasatospora</taxon>
    </lineage>
</organism>
<accession>A0ABC8BX98</accession>
<reference evidence="3 4" key="1">
    <citation type="submission" date="2017-04" db="EMBL/GenBank/DDBJ databases">
        <title>The complete genome sequence of Streptomyces albolongus YIM 101047, the producer of novel bafilomycins and novel odoriferous sesquiterpenoids.</title>
        <authorList>
            <person name="Yin M."/>
            <person name="Jiang Y."/>
        </authorList>
    </citation>
    <scope>NUCLEOTIDE SEQUENCE [LARGE SCALE GENOMIC DNA]</scope>
    <source>
        <strain evidence="3 4">YIM 101047</strain>
    </source>
</reference>
<dbReference type="KEGG" id="kab:B7C62_20660"/>
<feature type="chain" id="PRO_5044891022" description="Secreted protein" evidence="2">
    <location>
        <begin position="23"/>
        <end position="150"/>
    </location>
</feature>
<evidence type="ECO:0000313" key="4">
    <source>
        <dbReference type="Proteomes" id="UP000192251"/>
    </source>
</evidence>
<protein>
    <recommendedName>
        <fullName evidence="5">Secreted protein</fullName>
    </recommendedName>
</protein>
<keyword evidence="2" id="KW-0732">Signal</keyword>
<feature type="signal peptide" evidence="2">
    <location>
        <begin position="1"/>
        <end position="22"/>
    </location>
</feature>